<gene>
    <name evidence="2" type="ORF">C8D89_1174</name>
</gene>
<sequence length="87" mass="9944">MWGISIPINLFTVLAVLFAPLFFLLLVAKAPWVGLLFVAVVVAVIARRRVVRRRQAEAEEAALDAERRAWAKAQADEFARRWGEPWR</sequence>
<dbReference type="Proteomes" id="UP000245639">
    <property type="component" value="Unassembled WGS sequence"/>
</dbReference>
<reference evidence="2 3" key="1">
    <citation type="submission" date="2018-04" db="EMBL/GenBank/DDBJ databases">
        <title>Genomic Encyclopedia of Type Strains, Phase IV (KMG-IV): sequencing the most valuable type-strain genomes for metagenomic binning, comparative biology and taxonomic classification.</title>
        <authorList>
            <person name="Goeker M."/>
        </authorList>
    </citation>
    <scope>NUCLEOTIDE SEQUENCE [LARGE SCALE GENOMIC DNA]</scope>
    <source>
        <strain evidence="2 3">DSM 45771</strain>
    </source>
</reference>
<evidence type="ECO:0000256" key="1">
    <source>
        <dbReference type="SAM" id="Phobius"/>
    </source>
</evidence>
<organism evidence="2 3">
    <name type="scientific">Actinomycetospora cinnamomea</name>
    <dbReference type="NCBI Taxonomy" id="663609"/>
    <lineage>
        <taxon>Bacteria</taxon>
        <taxon>Bacillati</taxon>
        <taxon>Actinomycetota</taxon>
        <taxon>Actinomycetes</taxon>
        <taxon>Pseudonocardiales</taxon>
        <taxon>Pseudonocardiaceae</taxon>
        <taxon>Actinomycetospora</taxon>
    </lineage>
</organism>
<evidence type="ECO:0000313" key="3">
    <source>
        <dbReference type="Proteomes" id="UP000245639"/>
    </source>
</evidence>
<dbReference type="AlphaFoldDB" id="A0A2U1EXB7"/>
<keyword evidence="1" id="KW-0812">Transmembrane</keyword>
<feature type="transmembrane region" description="Helical" evidence="1">
    <location>
        <begin position="7"/>
        <end position="24"/>
    </location>
</feature>
<protein>
    <submittedName>
        <fullName evidence="2">Uncharacterized protein</fullName>
    </submittedName>
</protein>
<proteinExistence type="predicted"/>
<feature type="transmembrane region" description="Helical" evidence="1">
    <location>
        <begin position="30"/>
        <end position="46"/>
    </location>
</feature>
<name>A0A2U1EXB7_9PSEU</name>
<keyword evidence="1" id="KW-0472">Membrane</keyword>
<evidence type="ECO:0000313" key="2">
    <source>
        <dbReference type="EMBL" id="PVZ04551.1"/>
    </source>
</evidence>
<dbReference type="RefSeq" id="WP_116710547.1">
    <property type="nucleotide sequence ID" value="NZ_QEKW01000017.1"/>
</dbReference>
<keyword evidence="1" id="KW-1133">Transmembrane helix</keyword>
<comment type="caution">
    <text evidence="2">The sequence shown here is derived from an EMBL/GenBank/DDBJ whole genome shotgun (WGS) entry which is preliminary data.</text>
</comment>
<dbReference type="EMBL" id="QEKW01000017">
    <property type="protein sequence ID" value="PVZ04551.1"/>
    <property type="molecule type" value="Genomic_DNA"/>
</dbReference>
<accession>A0A2U1EXB7</accession>
<keyword evidence="3" id="KW-1185">Reference proteome</keyword>